<evidence type="ECO:0000256" key="4">
    <source>
        <dbReference type="ARBA" id="ARBA00023125"/>
    </source>
</evidence>
<dbReference type="InterPro" id="IPR013762">
    <property type="entry name" value="Integrase-like_cat_sf"/>
</dbReference>
<keyword evidence="10" id="KW-1185">Reference proteome</keyword>
<evidence type="ECO:0000313" key="9">
    <source>
        <dbReference type="EMBL" id="TGE36850.1"/>
    </source>
</evidence>
<dbReference type="InterPro" id="IPR011010">
    <property type="entry name" value="DNA_brk_join_enz"/>
</dbReference>
<dbReference type="Gene3D" id="1.10.443.10">
    <property type="entry name" value="Intergrase catalytic core"/>
    <property type="match status" value="1"/>
</dbReference>
<evidence type="ECO:0000259" key="8">
    <source>
        <dbReference type="PROSITE" id="PS51900"/>
    </source>
</evidence>
<name>A0A4Z0R260_9FIRM</name>
<dbReference type="EMBL" id="SPQQ01000006">
    <property type="protein sequence ID" value="TGE36850.1"/>
    <property type="molecule type" value="Genomic_DNA"/>
</dbReference>
<reference evidence="9 10" key="1">
    <citation type="submission" date="2019-03" db="EMBL/GenBank/DDBJ databases">
        <title>Draft Genome Sequence of Desulfosporosinus fructosivorans Strain 63.6F, Isolated from Marine Sediment in the Baltic Sea.</title>
        <authorList>
            <person name="Hausmann B."/>
            <person name="Vandieken V."/>
            <person name="Pjevac P."/>
            <person name="Schreck K."/>
            <person name="Herbold C.W."/>
            <person name="Loy A."/>
        </authorList>
    </citation>
    <scope>NUCLEOTIDE SEQUENCE [LARGE SCALE GENOMIC DNA]</scope>
    <source>
        <strain evidence="9 10">63.6F</strain>
    </source>
</reference>
<proteinExistence type="inferred from homology"/>
<evidence type="ECO:0000259" key="7">
    <source>
        <dbReference type="PROSITE" id="PS51898"/>
    </source>
</evidence>
<dbReference type="Gene3D" id="1.10.150.130">
    <property type="match status" value="1"/>
</dbReference>
<dbReference type="Proteomes" id="UP000298460">
    <property type="component" value="Unassembled WGS sequence"/>
</dbReference>
<dbReference type="InterPro" id="IPR002104">
    <property type="entry name" value="Integrase_catalytic"/>
</dbReference>
<dbReference type="GO" id="GO:0003677">
    <property type="term" value="F:DNA binding"/>
    <property type="evidence" value="ECO:0007669"/>
    <property type="project" value="UniProtKB-UniRule"/>
</dbReference>
<evidence type="ECO:0000256" key="5">
    <source>
        <dbReference type="ARBA" id="ARBA00023172"/>
    </source>
</evidence>
<dbReference type="SUPFAM" id="SSF56349">
    <property type="entry name" value="DNA breaking-rejoining enzymes"/>
    <property type="match status" value="1"/>
</dbReference>
<dbReference type="PROSITE" id="PS51900">
    <property type="entry name" value="CB"/>
    <property type="match status" value="1"/>
</dbReference>
<gene>
    <name evidence="9" type="ORF">E4K67_17270</name>
</gene>
<dbReference type="InterPro" id="IPR004107">
    <property type="entry name" value="Integrase_SAM-like_N"/>
</dbReference>
<dbReference type="Pfam" id="PF00589">
    <property type="entry name" value="Phage_integrase"/>
    <property type="match status" value="1"/>
</dbReference>
<dbReference type="InterPro" id="IPR010998">
    <property type="entry name" value="Integrase_recombinase_N"/>
</dbReference>
<feature type="domain" description="Tyr recombinase" evidence="7">
    <location>
        <begin position="167"/>
        <end position="366"/>
    </location>
</feature>
<evidence type="ECO:0000256" key="6">
    <source>
        <dbReference type="PROSITE-ProRule" id="PRU01248"/>
    </source>
</evidence>
<dbReference type="GO" id="GO:0006310">
    <property type="term" value="P:DNA recombination"/>
    <property type="evidence" value="ECO:0007669"/>
    <property type="project" value="UniProtKB-KW"/>
</dbReference>
<comment type="similarity">
    <text evidence="2">Belongs to the 'phage' integrase family.</text>
</comment>
<dbReference type="PANTHER" id="PTHR30349:SF91">
    <property type="entry name" value="INTA PROTEIN"/>
    <property type="match status" value="1"/>
</dbReference>
<dbReference type="PROSITE" id="PS51898">
    <property type="entry name" value="TYR_RECOMBINASE"/>
    <property type="match status" value="1"/>
</dbReference>
<keyword evidence="4 6" id="KW-0238">DNA-binding</keyword>
<keyword evidence="5" id="KW-0233">DNA recombination</keyword>
<dbReference type="PANTHER" id="PTHR30349">
    <property type="entry name" value="PHAGE INTEGRASE-RELATED"/>
    <property type="match status" value="1"/>
</dbReference>
<dbReference type="InterPro" id="IPR044068">
    <property type="entry name" value="CB"/>
</dbReference>
<feature type="domain" description="Core-binding (CB)" evidence="8">
    <location>
        <begin position="63"/>
        <end position="146"/>
    </location>
</feature>
<dbReference type="GO" id="GO:0015074">
    <property type="term" value="P:DNA integration"/>
    <property type="evidence" value="ECO:0007669"/>
    <property type="project" value="UniProtKB-KW"/>
</dbReference>
<dbReference type="Pfam" id="PF14659">
    <property type="entry name" value="Phage_int_SAM_3"/>
    <property type="match status" value="1"/>
</dbReference>
<dbReference type="CDD" id="cd01189">
    <property type="entry name" value="INT_ICEBs1_C_like"/>
    <property type="match status" value="1"/>
</dbReference>
<dbReference type="InterPro" id="IPR050090">
    <property type="entry name" value="Tyrosine_recombinase_XerCD"/>
</dbReference>
<organism evidence="9 10">
    <name type="scientific">Desulfosporosinus fructosivorans</name>
    <dbReference type="NCBI Taxonomy" id="2018669"/>
    <lineage>
        <taxon>Bacteria</taxon>
        <taxon>Bacillati</taxon>
        <taxon>Bacillota</taxon>
        <taxon>Clostridia</taxon>
        <taxon>Eubacteriales</taxon>
        <taxon>Desulfitobacteriaceae</taxon>
        <taxon>Desulfosporosinus</taxon>
    </lineage>
</organism>
<sequence>MRSGNTMAQFVPKANGIGVRFYVEQNGKKERIYLYEKGWTQEDAEEAMVEYRQKMGFVEDKDITVAGFLDKFYDDYVEHNVERSTAKRYDEFTAIHIVPELGNIKLQKLKPAELQNLYTKMIKKGLSTTTALKVHRFMHLALRYAIMWGYLRYNPCDGVKAPSLAETEKVIPTDEEMKAILAKAEVNMQMYMPVFIASTTGMRLGEILGLHDTTVDIPGKVYSVKFSLNYLDGSFILKQPKTKGSRRPVTFLPGSDVVLKKYLKFRTERQLAAKKYNDKPIHFLVNKNGGPLNPSNVSRWFKKIIRELELSEEISFHSLRHYHASWLLRQNIHPKVVQERLGHSNISITLNTYSHLIPNMQGDVISSLSGDLFNGGHVSGTKTAVFSGTNGHKLVRRRIAGVTK</sequence>
<evidence type="ECO:0000256" key="2">
    <source>
        <dbReference type="ARBA" id="ARBA00008857"/>
    </source>
</evidence>
<dbReference type="AlphaFoldDB" id="A0A4Z0R260"/>
<protein>
    <submittedName>
        <fullName evidence="9">Site-specific integrase</fullName>
    </submittedName>
</protein>
<evidence type="ECO:0000313" key="10">
    <source>
        <dbReference type="Proteomes" id="UP000298460"/>
    </source>
</evidence>
<comment type="function">
    <text evidence="1">Site-specific tyrosine recombinase, which acts by catalyzing the cutting and rejoining of the recombining DNA molecules.</text>
</comment>
<comment type="caution">
    <text evidence="9">The sequence shown here is derived from an EMBL/GenBank/DDBJ whole genome shotgun (WGS) entry which is preliminary data.</text>
</comment>
<evidence type="ECO:0000256" key="1">
    <source>
        <dbReference type="ARBA" id="ARBA00003283"/>
    </source>
</evidence>
<accession>A0A4Z0R260</accession>
<evidence type="ECO:0000256" key="3">
    <source>
        <dbReference type="ARBA" id="ARBA00022908"/>
    </source>
</evidence>
<keyword evidence="3" id="KW-0229">DNA integration</keyword>